<sequence length="514" mass="56648">MKKLFTVGLFFFCLSLTAQTGVFDVSQEVFGPGKDVLITTELQTLIDRCAEAGGGKVYFPAGEYLTGSLVLKSNVYLELGPGATLYGSTDMKDYAASDGQSLIYAKGVDNVGIIGSGTLNGQGDSFWRGKPRPFNRPERFILIVESTNVHFKDIKMLNSPNWNLEVRNCDGVWIDGVTMISERKAPNSDGIDPVSSRNVFISNCYIEVGDDAICPKSQDGVPTENLVVTNCILDSDDAAIKFGTRSEDPIRNCVFSNIIIRNTDYGIAFFAKDGGTFENIRFNNITIETTREAAADATKPSGTYPIFMDLERREGKLGVIRDIYFSDISIDSPSGSCLFLGQPDKPLENINLKNISFVLHERPPFAGKMKPRGVRNLKNKALNDYSDVAANFSFAHVRGLYIDGLSVTDRSAGGKNERRFLWGYDVHDVSLNNLRERLPVANVNLPMLHFVESSDVEVSNSSPRTEGTAFLEIDGEASTGFTLRNNDLRKVVKLLETSNGADVINVDDRQNLRK</sequence>
<dbReference type="InterPro" id="IPR000743">
    <property type="entry name" value="Glyco_hydro_28"/>
</dbReference>
<comment type="caution">
    <text evidence="6">The sequence shown here is derived from an EMBL/GenBank/DDBJ whole genome shotgun (WGS) entry which is preliminary data.</text>
</comment>
<dbReference type="Gene3D" id="2.160.20.10">
    <property type="entry name" value="Single-stranded right-handed beta-helix, Pectin lyase-like"/>
    <property type="match status" value="1"/>
</dbReference>
<keyword evidence="3 4" id="KW-0326">Glycosidase</keyword>
<dbReference type="Pfam" id="PF00295">
    <property type="entry name" value="Glyco_hydro_28"/>
    <property type="match status" value="1"/>
</dbReference>
<accession>A0ABX0X7G1</accession>
<dbReference type="InterPro" id="IPR051801">
    <property type="entry name" value="GH28_Enzymes"/>
</dbReference>
<dbReference type="InterPro" id="IPR011050">
    <property type="entry name" value="Pectin_lyase_fold/virulence"/>
</dbReference>
<protein>
    <recommendedName>
        <fullName evidence="8">Glycoside hydrolase family 28 protein</fullName>
    </recommendedName>
</protein>
<dbReference type="PANTHER" id="PTHR31339">
    <property type="entry name" value="PECTIN LYASE-RELATED"/>
    <property type="match status" value="1"/>
</dbReference>
<gene>
    <name evidence="6" type="ORF">GGR27_000417</name>
</gene>
<feature type="signal peptide" evidence="5">
    <location>
        <begin position="1"/>
        <end position="18"/>
    </location>
</feature>
<dbReference type="InterPro" id="IPR012334">
    <property type="entry name" value="Pectin_lyas_fold"/>
</dbReference>
<dbReference type="SUPFAM" id="SSF51126">
    <property type="entry name" value="Pectin lyase-like"/>
    <property type="match status" value="1"/>
</dbReference>
<evidence type="ECO:0000256" key="2">
    <source>
        <dbReference type="ARBA" id="ARBA00022801"/>
    </source>
</evidence>
<comment type="similarity">
    <text evidence="1 4">Belongs to the glycosyl hydrolase 28 family.</text>
</comment>
<evidence type="ECO:0000313" key="7">
    <source>
        <dbReference type="Proteomes" id="UP000770785"/>
    </source>
</evidence>
<proteinExistence type="inferred from homology"/>
<dbReference type="RefSeq" id="WP_168035725.1">
    <property type="nucleotide sequence ID" value="NZ_JAATJH010000001.1"/>
</dbReference>
<feature type="chain" id="PRO_5045539224" description="Glycoside hydrolase family 28 protein" evidence="5">
    <location>
        <begin position="19"/>
        <end position="514"/>
    </location>
</feature>
<evidence type="ECO:0000256" key="5">
    <source>
        <dbReference type="SAM" id="SignalP"/>
    </source>
</evidence>
<organism evidence="6 7">
    <name type="scientific">Neolewinella antarctica</name>
    <dbReference type="NCBI Taxonomy" id="442734"/>
    <lineage>
        <taxon>Bacteria</taxon>
        <taxon>Pseudomonadati</taxon>
        <taxon>Bacteroidota</taxon>
        <taxon>Saprospiria</taxon>
        <taxon>Saprospirales</taxon>
        <taxon>Lewinellaceae</taxon>
        <taxon>Neolewinella</taxon>
    </lineage>
</organism>
<evidence type="ECO:0000313" key="6">
    <source>
        <dbReference type="EMBL" id="NJC24936.1"/>
    </source>
</evidence>
<dbReference type="SMART" id="SM00710">
    <property type="entry name" value="PbH1"/>
    <property type="match status" value="6"/>
</dbReference>
<evidence type="ECO:0000256" key="4">
    <source>
        <dbReference type="RuleBase" id="RU361169"/>
    </source>
</evidence>
<keyword evidence="2 4" id="KW-0378">Hydrolase</keyword>
<dbReference type="InterPro" id="IPR006626">
    <property type="entry name" value="PbH1"/>
</dbReference>
<name>A0ABX0X7G1_9BACT</name>
<keyword evidence="5" id="KW-0732">Signal</keyword>
<dbReference type="Proteomes" id="UP000770785">
    <property type="component" value="Unassembled WGS sequence"/>
</dbReference>
<keyword evidence="7" id="KW-1185">Reference proteome</keyword>
<evidence type="ECO:0000256" key="1">
    <source>
        <dbReference type="ARBA" id="ARBA00008834"/>
    </source>
</evidence>
<evidence type="ECO:0008006" key="8">
    <source>
        <dbReference type="Google" id="ProtNLM"/>
    </source>
</evidence>
<evidence type="ECO:0000256" key="3">
    <source>
        <dbReference type="ARBA" id="ARBA00023295"/>
    </source>
</evidence>
<dbReference type="EMBL" id="JAATJH010000001">
    <property type="protein sequence ID" value="NJC24936.1"/>
    <property type="molecule type" value="Genomic_DNA"/>
</dbReference>
<reference evidence="6 7" key="1">
    <citation type="submission" date="2020-03" db="EMBL/GenBank/DDBJ databases">
        <title>Genomic Encyclopedia of Type Strains, Phase IV (KMG-IV): sequencing the most valuable type-strain genomes for metagenomic binning, comparative biology and taxonomic classification.</title>
        <authorList>
            <person name="Goeker M."/>
        </authorList>
    </citation>
    <scope>NUCLEOTIDE SEQUENCE [LARGE SCALE GENOMIC DNA]</scope>
    <source>
        <strain evidence="6 7">DSM 105096</strain>
    </source>
</reference>
<dbReference type="PANTHER" id="PTHR31339:SF9">
    <property type="entry name" value="PLASMIN AND FIBRONECTIN-BINDING PROTEIN A"/>
    <property type="match status" value="1"/>
</dbReference>